<dbReference type="HOGENOM" id="CLU_3040798_0_0_5"/>
<dbReference type="KEGG" id="bid:Bind_0679"/>
<gene>
    <name evidence="1" type="ordered locus">Bind_0679</name>
</gene>
<dbReference type="STRING" id="395963.Bind_0679"/>
<organism evidence="1 2">
    <name type="scientific">Beijerinckia indica subsp. indica (strain ATCC 9039 / DSM 1715 / NCIMB 8712)</name>
    <dbReference type="NCBI Taxonomy" id="395963"/>
    <lineage>
        <taxon>Bacteria</taxon>
        <taxon>Pseudomonadati</taxon>
        <taxon>Pseudomonadota</taxon>
        <taxon>Alphaproteobacteria</taxon>
        <taxon>Hyphomicrobiales</taxon>
        <taxon>Beijerinckiaceae</taxon>
        <taxon>Beijerinckia</taxon>
    </lineage>
</organism>
<accession>B2IGE4</accession>
<reference evidence="1 2" key="2">
    <citation type="journal article" date="2010" name="J. Bacteriol.">
        <title>Complete genome sequence of Beijerinckia indica subsp. indica.</title>
        <authorList>
            <person name="Tamas I."/>
            <person name="Dedysh S.N."/>
            <person name="Liesack W."/>
            <person name="Stott M.B."/>
            <person name="Alam M."/>
            <person name="Murrell J.C."/>
            <person name="Dunfield P.F."/>
        </authorList>
    </citation>
    <scope>NUCLEOTIDE SEQUENCE [LARGE SCALE GENOMIC DNA]</scope>
    <source>
        <strain evidence="2">ATCC 9039 / DSM 1715 / NCIMB 8712</strain>
    </source>
</reference>
<name>B2IGE4_BEII9</name>
<reference evidence="2" key="1">
    <citation type="submission" date="2008-03" db="EMBL/GenBank/DDBJ databases">
        <title>Complete sequence of chromosome of Beijerinckia indica subsp. indica ATCC 9039.</title>
        <authorList>
            <consortium name="US DOE Joint Genome Institute"/>
            <person name="Copeland A."/>
            <person name="Lucas S."/>
            <person name="Lapidus A."/>
            <person name="Glavina del Rio T."/>
            <person name="Dalin E."/>
            <person name="Tice H."/>
            <person name="Bruce D."/>
            <person name="Goodwin L."/>
            <person name="Pitluck S."/>
            <person name="LaButti K."/>
            <person name="Schmutz J."/>
            <person name="Larimer F."/>
            <person name="Land M."/>
            <person name="Hauser L."/>
            <person name="Kyrpides N."/>
            <person name="Mikhailova N."/>
            <person name="Dunfield P.F."/>
            <person name="Dedysh S.N."/>
            <person name="Liesack W."/>
            <person name="Saw J.H."/>
            <person name="Alam M."/>
            <person name="Chen Y."/>
            <person name="Murrell J.C."/>
            <person name="Richardson P."/>
        </authorList>
    </citation>
    <scope>NUCLEOTIDE SEQUENCE [LARGE SCALE GENOMIC DNA]</scope>
    <source>
        <strain evidence="2">ATCC 9039 / DSM 1715 / NCIMB 8712</strain>
    </source>
</reference>
<evidence type="ECO:0000313" key="1">
    <source>
        <dbReference type="EMBL" id="ACB94329.1"/>
    </source>
</evidence>
<dbReference type="RefSeq" id="WP_012383687.1">
    <property type="nucleotide sequence ID" value="NC_010581.1"/>
</dbReference>
<dbReference type="AlphaFoldDB" id="B2IGE4"/>
<proteinExistence type="predicted"/>
<dbReference type="EMBL" id="CP001016">
    <property type="protein sequence ID" value="ACB94329.1"/>
    <property type="molecule type" value="Genomic_DNA"/>
</dbReference>
<evidence type="ECO:0000313" key="2">
    <source>
        <dbReference type="Proteomes" id="UP000001695"/>
    </source>
</evidence>
<sequence length="54" mass="5775">MTVNPQNLHLVLVAVLLALIVATAQTSPMHKLVEDGFARAFGHDIARSITHAGK</sequence>
<dbReference type="Proteomes" id="UP000001695">
    <property type="component" value="Chromosome"/>
</dbReference>
<protein>
    <submittedName>
        <fullName evidence="1">Uncharacterized protein</fullName>
    </submittedName>
</protein>
<keyword evidence="2" id="KW-1185">Reference proteome</keyword>